<name>A0A3M8Q360_9GAMM</name>
<accession>A0A3M8Q360</accession>
<feature type="transmembrane region" description="Helical" evidence="1">
    <location>
        <begin position="172"/>
        <end position="190"/>
    </location>
</feature>
<keyword evidence="1" id="KW-0812">Transmembrane</keyword>
<dbReference type="Proteomes" id="UP000280507">
    <property type="component" value="Unassembled WGS sequence"/>
</dbReference>
<feature type="transmembrane region" description="Helical" evidence="1">
    <location>
        <begin position="250"/>
        <end position="277"/>
    </location>
</feature>
<sequence>MTFPTQGAKLALAAWLEAHSDFRLSAHASDLSTALKTLDTTPQPTSYLAQFSRLKGYFNRAVLGLLIVAFLLGLMAVPPAFATGESNQVNIFWLLIILLGFHGLNFVVWLVTIVATMGRQTESQGMLLSLLIFLNKKLSKHSHIHTEVSAAYLHWQCPAHSNKWLVSGVSHVAWASYLLAGWIMTLLLLLTNQVNFVWETTLLSDHAFLQLTQSLSLLPQWFGVAVPNQVDILASRVDLMSQSASTRQHWANFLLASIAFYGVLPRLLFMLVSLAMYHFKRARQPLSTQEQIILNRYQQAENQNRTVLDADPSPTQTLSRHANTKEYTKLPRRAFSQRWALFEWSSAQPECLNTARSLTCLNSREEQEAFLKSSSDETIYLLVDGEQSPDRGSRRFFSQASKVHPSLFMVISSPEQAKFTDDWQRLAREVQMTVTSLTQKE</sequence>
<organism evidence="2 3">
    <name type="scientific">Marinomonas hwangdonensis</name>
    <dbReference type="NCBI Taxonomy" id="1053647"/>
    <lineage>
        <taxon>Bacteria</taxon>
        <taxon>Pseudomonadati</taxon>
        <taxon>Pseudomonadota</taxon>
        <taxon>Gammaproteobacteria</taxon>
        <taxon>Oceanospirillales</taxon>
        <taxon>Oceanospirillaceae</taxon>
        <taxon>Marinomonas</taxon>
    </lineage>
</organism>
<dbReference type="Pfam" id="PF11067">
    <property type="entry name" value="DUF2868"/>
    <property type="match status" value="1"/>
</dbReference>
<proteinExistence type="predicted"/>
<dbReference type="AlphaFoldDB" id="A0A3M8Q360"/>
<evidence type="ECO:0000313" key="3">
    <source>
        <dbReference type="Proteomes" id="UP000280507"/>
    </source>
</evidence>
<dbReference type="InterPro" id="IPR021296">
    <property type="entry name" value="DUF2868"/>
</dbReference>
<keyword evidence="3" id="KW-1185">Reference proteome</keyword>
<evidence type="ECO:0000313" key="2">
    <source>
        <dbReference type="EMBL" id="RNF50545.1"/>
    </source>
</evidence>
<dbReference type="RefSeq" id="WP_123095831.1">
    <property type="nucleotide sequence ID" value="NZ_RIZG01000005.1"/>
</dbReference>
<reference evidence="2 3" key="1">
    <citation type="journal article" date="2012" name="Int. J. Syst. Evol. Microbiol.">
        <title>Marinomonas hwangdonensis sp. nov., isolated from seawater.</title>
        <authorList>
            <person name="Jung Y.T."/>
            <person name="Oh T.K."/>
            <person name="Yoon J.H."/>
        </authorList>
    </citation>
    <scope>NUCLEOTIDE SEQUENCE [LARGE SCALE GENOMIC DNA]</scope>
    <source>
        <strain evidence="2 3">HDW-15</strain>
    </source>
</reference>
<comment type="caution">
    <text evidence="2">The sequence shown here is derived from an EMBL/GenBank/DDBJ whole genome shotgun (WGS) entry which is preliminary data.</text>
</comment>
<dbReference type="EMBL" id="RIZG01000005">
    <property type="protein sequence ID" value="RNF50545.1"/>
    <property type="molecule type" value="Genomic_DNA"/>
</dbReference>
<feature type="transmembrane region" description="Helical" evidence="1">
    <location>
        <begin position="61"/>
        <end position="81"/>
    </location>
</feature>
<gene>
    <name evidence="2" type="ORF">EBI00_10260</name>
</gene>
<dbReference type="OrthoDB" id="6210861at2"/>
<keyword evidence="1" id="KW-1133">Transmembrane helix</keyword>
<protein>
    <submittedName>
        <fullName evidence="2">DUF2868 domain-containing protein</fullName>
    </submittedName>
</protein>
<keyword evidence="1" id="KW-0472">Membrane</keyword>
<feature type="transmembrane region" description="Helical" evidence="1">
    <location>
        <begin position="93"/>
        <end position="117"/>
    </location>
</feature>
<evidence type="ECO:0000256" key="1">
    <source>
        <dbReference type="SAM" id="Phobius"/>
    </source>
</evidence>